<reference evidence="1" key="1">
    <citation type="submission" date="2022-03" db="EMBL/GenBank/DDBJ databases">
        <authorList>
            <person name="Alioto T."/>
            <person name="Alioto T."/>
            <person name="Gomez Garrido J."/>
        </authorList>
    </citation>
    <scope>NUCLEOTIDE SEQUENCE</scope>
</reference>
<dbReference type="AlphaFoldDB" id="A0AAD1R2Z8"/>
<protein>
    <submittedName>
        <fullName evidence="1">PREDICTED: uncharacterized protein LOC102351696</fullName>
    </submittedName>
</protein>
<gene>
    <name evidence="1" type="ORF">PECUL_23A016159</name>
</gene>
<name>A0AAD1R2Z8_PELCU</name>
<dbReference type="EMBL" id="OW240912">
    <property type="protein sequence ID" value="CAH2222016.1"/>
    <property type="molecule type" value="Genomic_DNA"/>
</dbReference>
<evidence type="ECO:0000313" key="1">
    <source>
        <dbReference type="EMBL" id="CAH2222016.1"/>
    </source>
</evidence>
<sequence length="85" mass="9611">QRIAQLQGKLNDIHLHTTATISYRLKLKTYTQGNKAGKAMAALLRQKRQNAKIPFILNAIGNKMYSPHDINNALADYYDTPEGNR</sequence>
<dbReference type="Proteomes" id="UP001295444">
    <property type="component" value="Chromosome 01"/>
</dbReference>
<feature type="non-terminal residue" evidence="1">
    <location>
        <position position="1"/>
    </location>
</feature>
<proteinExistence type="predicted"/>
<organism evidence="1 2">
    <name type="scientific">Pelobates cultripes</name>
    <name type="common">Western spadefoot toad</name>
    <dbReference type="NCBI Taxonomy" id="61616"/>
    <lineage>
        <taxon>Eukaryota</taxon>
        <taxon>Metazoa</taxon>
        <taxon>Chordata</taxon>
        <taxon>Craniata</taxon>
        <taxon>Vertebrata</taxon>
        <taxon>Euteleostomi</taxon>
        <taxon>Amphibia</taxon>
        <taxon>Batrachia</taxon>
        <taxon>Anura</taxon>
        <taxon>Pelobatoidea</taxon>
        <taxon>Pelobatidae</taxon>
        <taxon>Pelobates</taxon>
    </lineage>
</organism>
<evidence type="ECO:0000313" key="2">
    <source>
        <dbReference type="Proteomes" id="UP001295444"/>
    </source>
</evidence>
<keyword evidence="2" id="KW-1185">Reference proteome</keyword>
<accession>A0AAD1R2Z8</accession>